<feature type="compositionally biased region" description="Low complexity" evidence="1">
    <location>
        <begin position="284"/>
        <end position="293"/>
    </location>
</feature>
<dbReference type="OrthoDB" id="4160919at2759"/>
<dbReference type="eggNOG" id="ENOG502ST51">
    <property type="taxonomic scope" value="Eukaryota"/>
</dbReference>
<dbReference type="HOGENOM" id="CLU_767334_0_0_1"/>
<dbReference type="VEuPathDB" id="FungiDB:A1O7_04323"/>
<reference evidence="4 5" key="1">
    <citation type="submission" date="2013-03" db="EMBL/GenBank/DDBJ databases">
        <title>The Genome Sequence of Cladophialophora yegresii CBS 114405.</title>
        <authorList>
            <consortium name="The Broad Institute Genomics Platform"/>
            <person name="Cuomo C."/>
            <person name="de Hoog S."/>
            <person name="Gorbushina A."/>
            <person name="Walker B."/>
            <person name="Young S.K."/>
            <person name="Zeng Q."/>
            <person name="Gargeya S."/>
            <person name="Fitzgerald M."/>
            <person name="Haas B."/>
            <person name="Abouelleil A."/>
            <person name="Allen A.W."/>
            <person name="Alvarado L."/>
            <person name="Arachchi H.M."/>
            <person name="Berlin A.M."/>
            <person name="Chapman S.B."/>
            <person name="Gainer-Dewar J."/>
            <person name="Goldberg J."/>
            <person name="Griggs A."/>
            <person name="Gujja S."/>
            <person name="Hansen M."/>
            <person name="Howarth C."/>
            <person name="Imamovic A."/>
            <person name="Ireland A."/>
            <person name="Larimer J."/>
            <person name="McCowan C."/>
            <person name="Murphy C."/>
            <person name="Pearson M."/>
            <person name="Poon T.W."/>
            <person name="Priest M."/>
            <person name="Roberts A."/>
            <person name="Saif S."/>
            <person name="Shea T."/>
            <person name="Sisk P."/>
            <person name="Sykes S."/>
            <person name="Wortman J."/>
            <person name="Nusbaum C."/>
            <person name="Birren B."/>
        </authorList>
    </citation>
    <scope>NUCLEOTIDE SEQUENCE [LARGE SCALE GENOMIC DNA]</scope>
    <source>
        <strain evidence="4 5">CBS 114405</strain>
    </source>
</reference>
<keyword evidence="2" id="KW-1133">Transmembrane helix</keyword>
<sequence length="347" mass="35735">MCQRRGFWALAVAVCLAFADAQSSVPIATEPILVTATVPTVLPSFVTVYSVVPATDAAPNQVTIVTTTIDGTATTITSAAVVAGSVTSTIVSTISFTTSQIVVSTVGYSTIYGPDQTTAAVPSISETAISTSAIAGSTAPIASEPVSTTSSSYHTTSLTASTTPSLAATTSRNASSASTIGDNNPSSTSTPSSHNGGLSTGAKAGIGIAVALLVILLVVLSFFLGQRCTRRRNNISRVTPDEDSVDEKDTFQAGRPYETTGPHAASSAHTSDKTNAYSTNTTAVGSGSPPVSGRSYHNPGSPPREHRYEDSELSALPPITNEDSQMYVGVPAHMSGSKRWSMKEFMK</sequence>
<dbReference type="GeneID" id="19178909"/>
<evidence type="ECO:0000313" key="5">
    <source>
        <dbReference type="Proteomes" id="UP000019473"/>
    </source>
</evidence>
<feature type="compositionally biased region" description="Polar residues" evidence="1">
    <location>
        <begin position="267"/>
        <end position="283"/>
    </location>
</feature>
<evidence type="ECO:0008006" key="6">
    <source>
        <dbReference type="Google" id="ProtNLM"/>
    </source>
</evidence>
<gene>
    <name evidence="4" type="ORF">A1O7_04323</name>
</gene>
<dbReference type="Proteomes" id="UP000019473">
    <property type="component" value="Unassembled WGS sequence"/>
</dbReference>
<feature type="region of interest" description="Disordered" evidence="1">
    <location>
        <begin position="144"/>
        <end position="196"/>
    </location>
</feature>
<evidence type="ECO:0000256" key="3">
    <source>
        <dbReference type="SAM" id="SignalP"/>
    </source>
</evidence>
<organism evidence="4 5">
    <name type="scientific">Cladophialophora yegresii CBS 114405</name>
    <dbReference type="NCBI Taxonomy" id="1182544"/>
    <lineage>
        <taxon>Eukaryota</taxon>
        <taxon>Fungi</taxon>
        <taxon>Dikarya</taxon>
        <taxon>Ascomycota</taxon>
        <taxon>Pezizomycotina</taxon>
        <taxon>Eurotiomycetes</taxon>
        <taxon>Chaetothyriomycetidae</taxon>
        <taxon>Chaetothyriales</taxon>
        <taxon>Herpotrichiellaceae</taxon>
        <taxon>Cladophialophora</taxon>
    </lineage>
</organism>
<keyword evidence="2" id="KW-0812">Transmembrane</keyword>
<protein>
    <recommendedName>
        <fullName evidence="6">Mid2 domain-containing protein</fullName>
    </recommendedName>
</protein>
<feature type="transmembrane region" description="Helical" evidence="2">
    <location>
        <begin position="204"/>
        <end position="224"/>
    </location>
</feature>
<keyword evidence="5" id="KW-1185">Reference proteome</keyword>
<feature type="region of interest" description="Disordered" evidence="1">
    <location>
        <begin position="238"/>
        <end position="324"/>
    </location>
</feature>
<keyword evidence="2" id="KW-0472">Membrane</keyword>
<evidence type="ECO:0000256" key="2">
    <source>
        <dbReference type="SAM" id="Phobius"/>
    </source>
</evidence>
<feature type="compositionally biased region" description="Low complexity" evidence="1">
    <location>
        <begin position="144"/>
        <end position="193"/>
    </location>
</feature>
<dbReference type="RefSeq" id="XP_007756524.1">
    <property type="nucleotide sequence ID" value="XM_007758334.1"/>
</dbReference>
<comment type="caution">
    <text evidence="4">The sequence shown here is derived from an EMBL/GenBank/DDBJ whole genome shotgun (WGS) entry which is preliminary data.</text>
</comment>
<dbReference type="EMBL" id="AMGW01000003">
    <property type="protein sequence ID" value="EXJ60171.1"/>
    <property type="molecule type" value="Genomic_DNA"/>
</dbReference>
<keyword evidence="3" id="KW-0732">Signal</keyword>
<evidence type="ECO:0000256" key="1">
    <source>
        <dbReference type="SAM" id="MobiDB-lite"/>
    </source>
</evidence>
<feature type="signal peptide" evidence="3">
    <location>
        <begin position="1"/>
        <end position="21"/>
    </location>
</feature>
<evidence type="ECO:0000313" key="4">
    <source>
        <dbReference type="EMBL" id="EXJ60171.1"/>
    </source>
</evidence>
<feature type="chain" id="PRO_5004933402" description="Mid2 domain-containing protein" evidence="3">
    <location>
        <begin position="22"/>
        <end position="347"/>
    </location>
</feature>
<name>W9W6L6_9EURO</name>
<dbReference type="AlphaFoldDB" id="W9W6L6"/>
<accession>W9W6L6</accession>
<proteinExistence type="predicted"/>